<accession>X6MP38</accession>
<sequence>MLQFKQTNKKVICYLFNIGLCFTHRYGLKPDIPRKVWMSDNEKWEEYEIVFDYACRRIVLFEPRQLKVKTLQVGNPKQNSSEFDIDIEYYNDFSAVRNTHTKWCGLILNQRWHFRMLHQTERDCFSDFCSQFNSFKIRWKDNKSQIREEPLNPKKTTLKQGFQRLKKKLKAINCFNNGTSKLILFECEFAECEPRIFSDTDTDKLLYDIYQHIYDKNICWKVSAYFMVPYKYTIDITKIPIPQNANVESTVRTTKKQQFNPLLYEHDIPTFTCVQTMVYSNPLPSKNEMKNILHETIKNGYLCDLIQEKQEDQRKIKQCLHFNENNIDALILNDNILRILRQVKQLYHSAIHKHMRYPLHLHHICAILLYGEKLCSVQFCYDQLLFKHDRWKYLDLYLHQAISILHKHERREENSMELYCGLKDIKVNIKKIEKSFFISHVSTSDDLKLAQIDKGNQGCILTFHPSMRRASGIESCDISWMFPYKYKREILFSRSFINISDKNPYPWDANIENEDENTQTIVLTWKKYNQFIQQIMHISMSLNHFIDLNLIYLILDKFESDVSEAQSWQNIKKQ</sequence>
<evidence type="ECO:0000313" key="1">
    <source>
        <dbReference type="EMBL" id="ETO14840.1"/>
    </source>
</evidence>
<evidence type="ECO:0000313" key="2">
    <source>
        <dbReference type="Proteomes" id="UP000023152"/>
    </source>
</evidence>
<dbReference type="AlphaFoldDB" id="X6MP38"/>
<dbReference type="EMBL" id="ASPP01019723">
    <property type="protein sequence ID" value="ETO14840.1"/>
    <property type="molecule type" value="Genomic_DNA"/>
</dbReference>
<protein>
    <submittedName>
        <fullName evidence="1">Uncharacterized protein</fullName>
    </submittedName>
</protein>
<organism evidence="1 2">
    <name type="scientific">Reticulomyxa filosa</name>
    <dbReference type="NCBI Taxonomy" id="46433"/>
    <lineage>
        <taxon>Eukaryota</taxon>
        <taxon>Sar</taxon>
        <taxon>Rhizaria</taxon>
        <taxon>Retaria</taxon>
        <taxon>Foraminifera</taxon>
        <taxon>Monothalamids</taxon>
        <taxon>Reticulomyxidae</taxon>
        <taxon>Reticulomyxa</taxon>
    </lineage>
</organism>
<dbReference type="Proteomes" id="UP000023152">
    <property type="component" value="Unassembled WGS sequence"/>
</dbReference>
<comment type="caution">
    <text evidence="1">The sequence shown here is derived from an EMBL/GenBank/DDBJ whole genome shotgun (WGS) entry which is preliminary data.</text>
</comment>
<reference evidence="1 2" key="1">
    <citation type="journal article" date="2013" name="Curr. Biol.">
        <title>The Genome of the Foraminiferan Reticulomyxa filosa.</title>
        <authorList>
            <person name="Glockner G."/>
            <person name="Hulsmann N."/>
            <person name="Schleicher M."/>
            <person name="Noegel A.A."/>
            <person name="Eichinger L."/>
            <person name="Gallinger C."/>
            <person name="Pawlowski J."/>
            <person name="Sierra R."/>
            <person name="Euteneuer U."/>
            <person name="Pillet L."/>
            <person name="Moustafa A."/>
            <person name="Platzer M."/>
            <person name="Groth M."/>
            <person name="Szafranski K."/>
            <person name="Schliwa M."/>
        </authorList>
    </citation>
    <scope>NUCLEOTIDE SEQUENCE [LARGE SCALE GENOMIC DNA]</scope>
</reference>
<keyword evidence="2" id="KW-1185">Reference proteome</keyword>
<proteinExistence type="predicted"/>
<gene>
    <name evidence="1" type="ORF">RFI_22530</name>
</gene>
<dbReference type="OrthoDB" id="9990006at2759"/>
<name>X6MP38_RETFI</name>